<accession>A0AA47NRB5</accession>
<dbReference type="AlphaFoldDB" id="A0AA47NRB5"/>
<protein>
    <submittedName>
        <fullName evidence="2">Uncharacterized protein</fullName>
    </submittedName>
</protein>
<proteinExistence type="predicted"/>
<evidence type="ECO:0000313" key="2">
    <source>
        <dbReference type="EMBL" id="KAK0135466.1"/>
    </source>
</evidence>
<organism evidence="2 3">
    <name type="scientific">Merluccius polli</name>
    <name type="common">Benguela hake</name>
    <name type="synonym">Merluccius cadenati</name>
    <dbReference type="NCBI Taxonomy" id="89951"/>
    <lineage>
        <taxon>Eukaryota</taxon>
        <taxon>Metazoa</taxon>
        <taxon>Chordata</taxon>
        <taxon>Craniata</taxon>
        <taxon>Vertebrata</taxon>
        <taxon>Euteleostomi</taxon>
        <taxon>Actinopterygii</taxon>
        <taxon>Neopterygii</taxon>
        <taxon>Teleostei</taxon>
        <taxon>Neoteleostei</taxon>
        <taxon>Acanthomorphata</taxon>
        <taxon>Zeiogadaria</taxon>
        <taxon>Gadariae</taxon>
        <taxon>Gadiformes</taxon>
        <taxon>Gadoidei</taxon>
        <taxon>Merlucciidae</taxon>
        <taxon>Merluccius</taxon>
    </lineage>
</organism>
<dbReference type="Proteomes" id="UP001174136">
    <property type="component" value="Unassembled WGS sequence"/>
</dbReference>
<dbReference type="EMBL" id="JAOPHQ010005424">
    <property type="protein sequence ID" value="KAK0135466.1"/>
    <property type="molecule type" value="Genomic_DNA"/>
</dbReference>
<sequence>MAQHLRNSLQERLPKQYPEDVKGHWEALKTTILKTSRDIIGFKTSKHQDWFDENDAEIQHLIDAKRKAFCTWQNDINCKAIRQAHSKAKSDGERTEKQLVDGEALEIQWLADTGDTRGLFSATKAVYGPIYQGLNPLRSKDGQSLLKDEAAISSRWREHFQELLNRNTTFEMEAINQISQRPIMEHMGDPPGHNRGPECHQKAEQRLPVMEA</sequence>
<evidence type="ECO:0000313" key="3">
    <source>
        <dbReference type="Proteomes" id="UP001174136"/>
    </source>
</evidence>
<evidence type="ECO:0000256" key="1">
    <source>
        <dbReference type="SAM" id="MobiDB-lite"/>
    </source>
</evidence>
<reference evidence="2" key="1">
    <citation type="journal article" date="2023" name="Front. Mar. Sci.">
        <title>A new Merluccius polli reference genome to investigate the effects of global change in West African waters.</title>
        <authorList>
            <person name="Mateo J.L."/>
            <person name="Blanco-Fernandez C."/>
            <person name="Garcia-Vazquez E."/>
            <person name="Machado-Schiaffino G."/>
        </authorList>
    </citation>
    <scope>NUCLEOTIDE SEQUENCE</scope>
    <source>
        <strain evidence="2">C29</strain>
        <tissue evidence="2">Fin</tissue>
    </source>
</reference>
<feature type="compositionally biased region" description="Basic and acidic residues" evidence="1">
    <location>
        <begin position="195"/>
        <end position="205"/>
    </location>
</feature>
<name>A0AA47NRB5_MERPO</name>
<feature type="region of interest" description="Disordered" evidence="1">
    <location>
        <begin position="188"/>
        <end position="212"/>
    </location>
</feature>
<gene>
    <name evidence="2" type="ORF">N1851_028677</name>
</gene>
<keyword evidence="3" id="KW-1185">Reference proteome</keyword>
<comment type="caution">
    <text evidence="2">The sequence shown here is derived from an EMBL/GenBank/DDBJ whole genome shotgun (WGS) entry which is preliminary data.</text>
</comment>